<keyword evidence="2" id="KW-0479">Metal-binding</keyword>
<dbReference type="STRING" id="28117.BHV66_01345"/>
<dbReference type="InterPro" id="IPR017850">
    <property type="entry name" value="Alkaline_phosphatase_core_sf"/>
</dbReference>
<gene>
    <name evidence="5" type="ORF">BHV66_01345</name>
</gene>
<dbReference type="RefSeq" id="WP_004327513.1">
    <property type="nucleotide sequence ID" value="NZ_BAAFKT010000020.1"/>
</dbReference>
<dbReference type="SUPFAM" id="SSF53649">
    <property type="entry name" value="Alkaline phosphatase-like"/>
    <property type="match status" value="1"/>
</dbReference>
<evidence type="ECO:0000313" key="6">
    <source>
        <dbReference type="Proteomes" id="UP000187417"/>
    </source>
</evidence>
<dbReference type="EMBL" id="MNQH01000001">
    <property type="protein sequence ID" value="OKY96738.1"/>
    <property type="molecule type" value="Genomic_DNA"/>
</dbReference>
<proteinExistence type="predicted"/>
<organism evidence="5 6">
    <name type="scientific">Alistipes putredinis</name>
    <dbReference type="NCBI Taxonomy" id="28117"/>
    <lineage>
        <taxon>Bacteria</taxon>
        <taxon>Pseudomonadati</taxon>
        <taxon>Bacteroidota</taxon>
        <taxon>Bacteroidia</taxon>
        <taxon>Bacteroidales</taxon>
        <taxon>Rikenellaceae</taxon>
        <taxon>Alistipes</taxon>
    </lineage>
</organism>
<dbReference type="InterPro" id="IPR026263">
    <property type="entry name" value="Alkaline_phosphatase_prok"/>
</dbReference>
<evidence type="ECO:0000313" key="5">
    <source>
        <dbReference type="EMBL" id="OKY96738.1"/>
    </source>
</evidence>
<dbReference type="InterPro" id="IPR002591">
    <property type="entry name" value="Phosphodiest/P_Trfase"/>
</dbReference>
<dbReference type="PIRSF" id="PIRSF031924">
    <property type="entry name" value="Pi-irrepressible_AP"/>
    <property type="match status" value="1"/>
</dbReference>
<dbReference type="GO" id="GO:0004035">
    <property type="term" value="F:alkaline phosphatase activity"/>
    <property type="evidence" value="ECO:0007669"/>
    <property type="project" value="InterPro"/>
</dbReference>
<dbReference type="Pfam" id="PF01663">
    <property type="entry name" value="Phosphodiest"/>
    <property type="match status" value="1"/>
</dbReference>
<dbReference type="Gene3D" id="3.30.1360.150">
    <property type="match status" value="1"/>
</dbReference>
<evidence type="ECO:0000256" key="1">
    <source>
        <dbReference type="ARBA" id="ARBA00022553"/>
    </source>
</evidence>
<dbReference type="Gene3D" id="3.40.720.10">
    <property type="entry name" value="Alkaline Phosphatase, subunit A"/>
    <property type="match status" value="1"/>
</dbReference>
<evidence type="ECO:0000256" key="2">
    <source>
        <dbReference type="ARBA" id="ARBA00022723"/>
    </source>
</evidence>
<dbReference type="PANTHER" id="PTHR10151">
    <property type="entry name" value="ECTONUCLEOTIDE PYROPHOSPHATASE/PHOSPHODIESTERASE"/>
    <property type="match status" value="1"/>
</dbReference>
<dbReference type="GO" id="GO:0046872">
    <property type="term" value="F:metal ion binding"/>
    <property type="evidence" value="ECO:0007669"/>
    <property type="project" value="UniProtKB-KW"/>
</dbReference>
<accession>A0A1Q6FD08</accession>
<comment type="caution">
    <text evidence="5">The sequence shown here is derived from an EMBL/GenBank/DDBJ whole genome shotgun (WGS) entry which is preliminary data.</text>
</comment>
<protein>
    <submittedName>
        <fullName evidence="5">Antitoxin</fullName>
    </submittedName>
</protein>
<feature type="active site" description="Phosphothreonine intermediate" evidence="4">
    <location>
        <position position="73"/>
    </location>
</feature>
<evidence type="ECO:0000256" key="4">
    <source>
        <dbReference type="PIRSR" id="PIRSR031924-50"/>
    </source>
</evidence>
<dbReference type="GeneID" id="73802145"/>
<sequence>MKKILLVLLLLPGVLPILANTPPRLVINLVVSSMRPDDIDRYRSQFGTGGFLRLTEGGARFTEGSYDYQQTSTPVSLATLTTGAMPSTHGVISTRWRDYIVNKTVGLIDDPSVRDPEYYHGNGAYSPRNLIAPTVGEALLRQSPDSRSVTVALDPISAVVMGGREGMTFWMDSVSCNWTTSTYYLPVLPAWVKRFNADKLYLSYIGEPWHSLLNDDKYRNKRCSDIVLMSSMAKKKRSADTSADAVKRISSKAPSESRYDNILYSPAGNCLTLQFAKTALTQLDLGKRDRTDLLNICLDAPRAIREAYGPESIEAEDMYYRLDQDLEEFLTYVYTLFKPHEVLVILTSDHGSSPSYDFGREACDRFNTRQFEVIVNGFLSARYGPGNWVLEYEDKCLYLNHNLVYEKDLSLADIQNEVATFAMQFRGVSHALSATAMRTSYFGSGYARKMQNSFYPRRSGDVIINLMPGWIEEHDHKRSSSGSMYGYDTRVPLIFYGAGILPRQIDRPVDMTAVAPTLCRLLGIEAPAASEGTVLEEVISSNI</sequence>
<name>A0A1Q6FD08_9BACT</name>
<keyword evidence="1 4" id="KW-0597">Phosphoprotein</keyword>
<dbReference type="PANTHER" id="PTHR10151:SF120">
    <property type="entry name" value="BIS(5'-ADENOSYL)-TRIPHOSPHATASE"/>
    <property type="match status" value="1"/>
</dbReference>
<keyword evidence="3" id="KW-0732">Signal</keyword>
<dbReference type="Proteomes" id="UP000187417">
    <property type="component" value="Unassembled WGS sequence"/>
</dbReference>
<dbReference type="CDD" id="cd16016">
    <property type="entry name" value="AP-SPAP"/>
    <property type="match status" value="1"/>
</dbReference>
<evidence type="ECO:0000256" key="3">
    <source>
        <dbReference type="ARBA" id="ARBA00022729"/>
    </source>
</evidence>
<reference evidence="5 6" key="1">
    <citation type="journal article" date="2016" name="Nat. Biotechnol.">
        <title>Measurement of bacterial replication rates in microbial communities.</title>
        <authorList>
            <person name="Brown C.T."/>
            <person name="Olm M.R."/>
            <person name="Thomas B.C."/>
            <person name="Banfield J.F."/>
        </authorList>
    </citation>
    <scope>NUCLEOTIDE SEQUENCE [LARGE SCALE GENOMIC DNA]</scope>
    <source>
        <strain evidence="5">CAG:67_53_122</strain>
    </source>
</reference>
<dbReference type="AlphaFoldDB" id="A0A1Q6FD08"/>